<reference evidence="3" key="1">
    <citation type="submission" date="2019-05" db="EMBL/GenBank/DDBJ databases">
        <title>Annotation for the trematode Fasciolopsis buski.</title>
        <authorList>
            <person name="Choi Y.-J."/>
        </authorList>
    </citation>
    <scope>NUCLEOTIDE SEQUENCE</scope>
    <source>
        <strain evidence="3">HT</strain>
        <tissue evidence="3">Whole worm</tissue>
    </source>
</reference>
<dbReference type="InterPro" id="IPR000998">
    <property type="entry name" value="MAM_dom"/>
</dbReference>
<keyword evidence="4" id="KW-1185">Reference proteome</keyword>
<name>A0A8E0VHF4_9TREM</name>
<evidence type="ECO:0000313" key="4">
    <source>
        <dbReference type="Proteomes" id="UP000728185"/>
    </source>
</evidence>
<proteinExistence type="predicted"/>
<comment type="caution">
    <text evidence="3">The sequence shown here is derived from an EMBL/GenBank/DDBJ whole genome shotgun (WGS) entry which is preliminary data.</text>
</comment>
<evidence type="ECO:0000313" key="3">
    <source>
        <dbReference type="EMBL" id="KAA0188450.1"/>
    </source>
</evidence>
<evidence type="ECO:0000256" key="1">
    <source>
        <dbReference type="SAM" id="MobiDB-lite"/>
    </source>
</evidence>
<dbReference type="PROSITE" id="PS50060">
    <property type="entry name" value="MAM_2"/>
    <property type="match status" value="1"/>
</dbReference>
<dbReference type="AlphaFoldDB" id="A0A8E0VHF4"/>
<dbReference type="Gene3D" id="2.60.120.200">
    <property type="match status" value="1"/>
</dbReference>
<accession>A0A8E0VHF4</accession>
<organism evidence="3 4">
    <name type="scientific">Fasciolopsis buskii</name>
    <dbReference type="NCBI Taxonomy" id="27845"/>
    <lineage>
        <taxon>Eukaryota</taxon>
        <taxon>Metazoa</taxon>
        <taxon>Spiralia</taxon>
        <taxon>Lophotrochozoa</taxon>
        <taxon>Platyhelminthes</taxon>
        <taxon>Trematoda</taxon>
        <taxon>Digenea</taxon>
        <taxon>Plagiorchiida</taxon>
        <taxon>Echinostomata</taxon>
        <taxon>Echinostomatoidea</taxon>
        <taxon>Fasciolidae</taxon>
        <taxon>Fasciolopsis</taxon>
    </lineage>
</organism>
<feature type="region of interest" description="Disordered" evidence="1">
    <location>
        <begin position="212"/>
        <end position="232"/>
    </location>
</feature>
<dbReference type="GO" id="GO:0016020">
    <property type="term" value="C:membrane"/>
    <property type="evidence" value="ECO:0007669"/>
    <property type="project" value="InterPro"/>
</dbReference>
<feature type="compositionally biased region" description="Polar residues" evidence="1">
    <location>
        <begin position="218"/>
        <end position="232"/>
    </location>
</feature>
<dbReference type="EMBL" id="LUCM01008411">
    <property type="protein sequence ID" value="KAA0188450.1"/>
    <property type="molecule type" value="Genomic_DNA"/>
</dbReference>
<protein>
    <recommendedName>
        <fullName evidence="2">MAM domain-containing protein</fullName>
    </recommendedName>
</protein>
<sequence length="277" mass="30456">MYISPYTSADSSPKPVHMCPFTTDTCGWSNDLNSWFHRWELMRPDSIPNEKFQSKTDSAMICLPARPTVSTSGQAIGSSLGLRSKHVSSTHEVGKPIQSTLWSPPIVGGTLGCLVFTYRYWSGPASGARKASLSSGLNVVNGSSSGFSLALLPQPEPLHVCDFTAGTCGWINDPNSWNHRWEVIRDPSSTDNSMVCLSSSMASDVPSLRSPWSRGRSIENSPSENTAVQSRLWSPPVRTTDQLLCLMFTYSLRLNKTKFQSPKAAGIQLALLRRQER</sequence>
<feature type="domain" description="MAM" evidence="2">
    <location>
        <begin position="159"/>
        <end position="250"/>
    </location>
</feature>
<dbReference type="OrthoDB" id="6283122at2759"/>
<evidence type="ECO:0000259" key="2">
    <source>
        <dbReference type="PROSITE" id="PS50060"/>
    </source>
</evidence>
<dbReference type="Proteomes" id="UP000728185">
    <property type="component" value="Unassembled WGS sequence"/>
</dbReference>
<gene>
    <name evidence="3" type="ORF">FBUS_01814</name>
</gene>